<dbReference type="AlphaFoldDB" id="A0A1H9LCQ8"/>
<feature type="domain" description="TniQ" evidence="1">
    <location>
        <begin position="26"/>
        <end position="160"/>
    </location>
</feature>
<dbReference type="Pfam" id="PF06527">
    <property type="entry name" value="TniQ"/>
    <property type="match status" value="1"/>
</dbReference>
<dbReference type="Proteomes" id="UP000198634">
    <property type="component" value="Unassembled WGS sequence"/>
</dbReference>
<organism evidence="2 3">
    <name type="scientific">Thalassovita taeanensis</name>
    <dbReference type="NCBI Taxonomy" id="657014"/>
    <lineage>
        <taxon>Bacteria</taxon>
        <taxon>Pseudomonadati</taxon>
        <taxon>Pseudomonadota</taxon>
        <taxon>Alphaproteobacteria</taxon>
        <taxon>Rhodobacterales</taxon>
        <taxon>Roseobacteraceae</taxon>
        <taxon>Thalassovita</taxon>
    </lineage>
</organism>
<dbReference type="EMBL" id="FOEP01000026">
    <property type="protein sequence ID" value="SER09029.1"/>
    <property type="molecule type" value="Genomic_DNA"/>
</dbReference>
<keyword evidence="3" id="KW-1185">Reference proteome</keyword>
<protein>
    <submittedName>
        <fullName evidence="2">TniQ protein</fullName>
    </submittedName>
</protein>
<dbReference type="STRING" id="657014.SAMN04488092_1266"/>
<sequence length="336" mass="37080">MRFGPTGISVTPAERYEGAAGNRWPMSIMPAPGELLSSWLHRLAYANGIPPHYFGALLGAPGQNWSARLDRAMPDRILQFLGEHTHIPLEDIAALTIAPDPLARLRLPLRASPQQSCAPKTQATWLQFCPACLAEDETPYFRRGWSLATRVSCFHHGCRLRDRCPSCGGGLAPFSQKRLVPHQICARCGAALCKRTRPATNGVRRLERLIDDLLRLQAAGHRMAEGRSLPDLLGSACFQFGKQSVSIVRLPHRDRYQLFQKLAEGRSTPFEKRRSSAIIYWKRVVQAAPAWSGLVTSFSDAVLPRPKAGPCSTTAGPHLADLVQAAARLDQQRQAL</sequence>
<evidence type="ECO:0000259" key="1">
    <source>
        <dbReference type="Pfam" id="PF06527"/>
    </source>
</evidence>
<gene>
    <name evidence="2" type="ORF">SAMN04488092_1266</name>
</gene>
<proteinExistence type="predicted"/>
<reference evidence="2 3" key="1">
    <citation type="submission" date="2016-10" db="EMBL/GenBank/DDBJ databases">
        <authorList>
            <person name="de Groot N.N."/>
        </authorList>
    </citation>
    <scope>NUCLEOTIDE SEQUENCE [LARGE SCALE GENOMIC DNA]</scope>
    <source>
        <strain evidence="2 3">DSM 22007</strain>
    </source>
</reference>
<dbReference type="InterPro" id="IPR009492">
    <property type="entry name" value="TniQ"/>
</dbReference>
<evidence type="ECO:0000313" key="2">
    <source>
        <dbReference type="EMBL" id="SER09029.1"/>
    </source>
</evidence>
<accession>A0A1H9LCQ8</accession>
<evidence type="ECO:0000313" key="3">
    <source>
        <dbReference type="Proteomes" id="UP000198634"/>
    </source>
</evidence>
<name>A0A1H9LCQ8_9RHOB</name>
<dbReference type="OrthoDB" id="6917259at2"/>